<reference evidence="2 3" key="1">
    <citation type="submission" date="2021-04" db="EMBL/GenBank/DDBJ databases">
        <authorList>
            <person name="Sun C."/>
        </authorList>
    </citation>
    <scope>NUCLEOTIDE SEQUENCE [LARGE SCALE GENOMIC DNA]</scope>
    <source>
        <strain evidence="2 3">A79</strain>
    </source>
</reference>
<gene>
    <name evidence="2" type="ORF">J9B83_11890</name>
</gene>
<name>A0ABS5HE12_9GAMM</name>
<evidence type="ECO:0000313" key="2">
    <source>
        <dbReference type="EMBL" id="MBR7889642.1"/>
    </source>
</evidence>
<keyword evidence="1" id="KW-0732">Signal</keyword>
<dbReference type="Proteomes" id="UP000679722">
    <property type="component" value="Unassembled WGS sequence"/>
</dbReference>
<comment type="caution">
    <text evidence="2">The sequence shown here is derived from an EMBL/GenBank/DDBJ whole genome shotgun (WGS) entry which is preliminary data.</text>
</comment>
<protein>
    <recommendedName>
        <fullName evidence="4">Periplasmic binding protein domain-containing protein</fullName>
    </recommendedName>
</protein>
<evidence type="ECO:0000256" key="1">
    <source>
        <dbReference type="SAM" id="SignalP"/>
    </source>
</evidence>
<accession>A0ABS5HE12</accession>
<dbReference type="EMBL" id="JAGSSV010000016">
    <property type="protein sequence ID" value="MBR7889642.1"/>
    <property type="molecule type" value="Genomic_DNA"/>
</dbReference>
<dbReference type="Gene3D" id="3.40.50.2300">
    <property type="match status" value="2"/>
</dbReference>
<organism evidence="2 3">
    <name type="scientific">Marinomonas vulgaris</name>
    <dbReference type="NCBI Taxonomy" id="2823372"/>
    <lineage>
        <taxon>Bacteria</taxon>
        <taxon>Pseudomonadati</taxon>
        <taxon>Pseudomonadota</taxon>
        <taxon>Gammaproteobacteria</taxon>
        <taxon>Oceanospirillales</taxon>
        <taxon>Oceanospirillaceae</taxon>
        <taxon>Marinomonas</taxon>
    </lineage>
</organism>
<reference evidence="3" key="2">
    <citation type="submission" date="2023-07" db="EMBL/GenBank/DDBJ databases">
        <title>Marinomonas vulgaris A79, complete genome.</title>
        <authorList>
            <person name="Ying J.-J."/>
        </authorList>
    </citation>
    <scope>NUCLEOTIDE SEQUENCE [LARGE SCALE GENOMIC DNA]</scope>
    <source>
        <strain evidence="3">A79</strain>
    </source>
</reference>
<evidence type="ECO:0000313" key="3">
    <source>
        <dbReference type="Proteomes" id="UP000679722"/>
    </source>
</evidence>
<dbReference type="RefSeq" id="WP_211536966.1">
    <property type="nucleotide sequence ID" value="NZ_JAGSSV010000016.1"/>
</dbReference>
<dbReference type="SUPFAM" id="SSF53822">
    <property type="entry name" value="Periplasmic binding protein-like I"/>
    <property type="match status" value="1"/>
</dbReference>
<feature type="signal peptide" evidence="1">
    <location>
        <begin position="1"/>
        <end position="22"/>
    </location>
</feature>
<dbReference type="InterPro" id="IPR028082">
    <property type="entry name" value="Peripla_BP_I"/>
</dbReference>
<keyword evidence="3" id="KW-1185">Reference proteome</keyword>
<sequence length="364" mass="41466">MKHRYSFIIWIVCIFASTVTHSAGMTLDLMDSQTFYKLMPRQGPLAEQFSAIVHAPPNPIRITQKRPVQVALVLFGDVESIDNKALLNTFRRRMREINIDYRLDIYVDASPYSMDMTPYVTLVKAQPDYIVMTKLGFVQRRFLERFLRSGSSKVIVYDFASPLTHWLNHPPLMYLGFDQKKVTTMLADFLHRQLPVDARIAAVVLPSGYLSHTRCDFFLDKMMAYHRRIDDIYMVPNETNSAFNTAQQILEDNPPDFIFSCSHAISEGVSAALVKSGSRVQTNGWGVSSQGVRSLIKRHIAVSALFTKDDASIAIAEAIKLDLEGRNMPNLYVANATLMPSNLHPDVLRFMMQHAYTYSVSLWR</sequence>
<feature type="chain" id="PRO_5045796069" description="Periplasmic binding protein domain-containing protein" evidence="1">
    <location>
        <begin position="23"/>
        <end position="364"/>
    </location>
</feature>
<proteinExistence type="predicted"/>
<evidence type="ECO:0008006" key="4">
    <source>
        <dbReference type="Google" id="ProtNLM"/>
    </source>
</evidence>